<sequence length="144" mass="16179">MSDTPQQLMDRIDIGSVVAKIQSLPEVLREAMDEADLARQALRFAEDDLRGAEAHIESEAHEAWKDLKADQKKVEIKNTILKNFGVIAARKKLRLSELTYNQTESKVSRIKRNMLSLQCLCGLSEALCNLQASTNQTTIIINKP</sequence>
<reference evidence="2" key="1">
    <citation type="journal article" date="2015" name="Nature">
        <title>Complex archaea that bridge the gap between prokaryotes and eukaryotes.</title>
        <authorList>
            <person name="Spang A."/>
            <person name="Saw J.H."/>
            <person name="Jorgensen S.L."/>
            <person name="Zaremba-Niedzwiedzka K."/>
            <person name="Martijn J."/>
            <person name="Lind A.E."/>
            <person name="van Eijk R."/>
            <person name="Schleper C."/>
            <person name="Guy L."/>
            <person name="Ettema T.J."/>
        </authorList>
    </citation>
    <scope>NUCLEOTIDE SEQUENCE</scope>
</reference>
<gene>
    <name evidence="2" type="ORF">LCGC14_1092040</name>
</gene>
<proteinExistence type="predicted"/>
<dbReference type="EMBL" id="LAZR01004859">
    <property type="protein sequence ID" value="KKN04970.1"/>
    <property type="molecule type" value="Genomic_DNA"/>
</dbReference>
<feature type="coiled-coil region" evidence="1">
    <location>
        <begin position="28"/>
        <end position="62"/>
    </location>
</feature>
<keyword evidence="1" id="KW-0175">Coiled coil</keyword>
<organism evidence="2">
    <name type="scientific">marine sediment metagenome</name>
    <dbReference type="NCBI Taxonomy" id="412755"/>
    <lineage>
        <taxon>unclassified sequences</taxon>
        <taxon>metagenomes</taxon>
        <taxon>ecological metagenomes</taxon>
    </lineage>
</organism>
<dbReference type="AlphaFoldDB" id="A0A0F9MC51"/>
<name>A0A0F9MC51_9ZZZZ</name>
<protein>
    <submittedName>
        <fullName evidence="2">Uncharacterized protein</fullName>
    </submittedName>
</protein>
<evidence type="ECO:0000313" key="2">
    <source>
        <dbReference type="EMBL" id="KKN04970.1"/>
    </source>
</evidence>
<comment type="caution">
    <text evidence="2">The sequence shown here is derived from an EMBL/GenBank/DDBJ whole genome shotgun (WGS) entry which is preliminary data.</text>
</comment>
<evidence type="ECO:0000256" key="1">
    <source>
        <dbReference type="SAM" id="Coils"/>
    </source>
</evidence>
<accession>A0A0F9MC51</accession>